<evidence type="ECO:0000313" key="3">
    <source>
        <dbReference type="Proteomes" id="UP001064632"/>
    </source>
</evidence>
<evidence type="ECO:0008006" key="4">
    <source>
        <dbReference type="Google" id="ProtNLM"/>
    </source>
</evidence>
<name>A0ABY6BI71_9GAMM</name>
<keyword evidence="1" id="KW-0812">Transmembrane</keyword>
<evidence type="ECO:0000313" key="2">
    <source>
        <dbReference type="EMBL" id="UXI69043.1"/>
    </source>
</evidence>
<gene>
    <name evidence="2" type="ORF">N4264_05145</name>
</gene>
<feature type="transmembrane region" description="Helical" evidence="1">
    <location>
        <begin position="83"/>
        <end position="101"/>
    </location>
</feature>
<protein>
    <recommendedName>
        <fullName evidence="4">Yip1 domain-containing protein</fullName>
    </recommendedName>
</protein>
<feature type="transmembrane region" description="Helical" evidence="1">
    <location>
        <begin position="53"/>
        <end position="71"/>
    </location>
</feature>
<accession>A0ABY6BI71</accession>
<dbReference type="EMBL" id="CP104694">
    <property type="protein sequence ID" value="UXI69043.1"/>
    <property type="molecule type" value="Genomic_DNA"/>
</dbReference>
<feature type="transmembrane region" description="Helical" evidence="1">
    <location>
        <begin position="152"/>
        <end position="172"/>
    </location>
</feature>
<evidence type="ECO:0000256" key="1">
    <source>
        <dbReference type="SAM" id="Phobius"/>
    </source>
</evidence>
<keyword evidence="1" id="KW-0472">Membrane</keyword>
<keyword evidence="3" id="KW-1185">Reference proteome</keyword>
<proteinExistence type="predicted"/>
<dbReference type="Proteomes" id="UP001064632">
    <property type="component" value="Chromosome"/>
</dbReference>
<organism evidence="2 3">
    <name type="scientific">Tahibacter amnicola</name>
    <dbReference type="NCBI Taxonomy" id="2976241"/>
    <lineage>
        <taxon>Bacteria</taxon>
        <taxon>Pseudomonadati</taxon>
        <taxon>Pseudomonadota</taxon>
        <taxon>Gammaproteobacteria</taxon>
        <taxon>Lysobacterales</taxon>
        <taxon>Rhodanobacteraceae</taxon>
        <taxon>Tahibacter</taxon>
    </lineage>
</organism>
<feature type="transmembrane region" description="Helical" evidence="1">
    <location>
        <begin position="121"/>
        <end position="140"/>
    </location>
</feature>
<reference evidence="2" key="1">
    <citation type="submission" date="2022-09" db="EMBL/GenBank/DDBJ databases">
        <title>Tahibacter sp. nov., isolated from a fresh water.</title>
        <authorList>
            <person name="Baek J.H."/>
            <person name="Lee J.K."/>
            <person name="Kim J.M."/>
            <person name="Jeon C.O."/>
        </authorList>
    </citation>
    <scope>NUCLEOTIDE SEQUENCE</scope>
    <source>
        <strain evidence="2">W38</strain>
    </source>
</reference>
<dbReference type="RefSeq" id="WP_261696001.1">
    <property type="nucleotide sequence ID" value="NZ_CP104694.1"/>
</dbReference>
<feature type="transmembrane region" description="Helical" evidence="1">
    <location>
        <begin position="21"/>
        <end position="41"/>
    </location>
</feature>
<sequence>MRELFLIVRDILRFKRGPQDLPYAPNLVAIVVIVASALGVLEGQVPRKAEVSVYAIVFGDLYWLLVTYLLLQVRQVPERFVQTTLAFFITDALFVLARIPADLILAGVAPNATELAPGQAWAALLMLGLVIWQLCVKAHVFRHALNIPLAGGFLVALSCVAAQIILITALFANPKV</sequence>
<keyword evidence="1" id="KW-1133">Transmembrane helix</keyword>